<dbReference type="SUPFAM" id="SSF141868">
    <property type="entry name" value="EAL domain-like"/>
    <property type="match status" value="1"/>
</dbReference>
<evidence type="ECO:0000256" key="5">
    <source>
        <dbReference type="ARBA" id="ARBA00022692"/>
    </source>
</evidence>
<dbReference type="PANTHER" id="PTHR33121">
    <property type="entry name" value="CYCLIC DI-GMP PHOSPHODIESTERASE PDEF"/>
    <property type="match status" value="1"/>
</dbReference>
<feature type="domain" description="PTS EIIC type-3" evidence="11">
    <location>
        <begin position="20"/>
        <end position="422"/>
    </location>
</feature>
<feature type="transmembrane region" description="Helical" evidence="9">
    <location>
        <begin position="37"/>
        <end position="67"/>
    </location>
</feature>
<evidence type="ECO:0000256" key="2">
    <source>
        <dbReference type="ARBA" id="ARBA00022448"/>
    </source>
</evidence>
<accession>A0ABS5DZI3</accession>
<evidence type="ECO:0000259" key="11">
    <source>
        <dbReference type="PROSITE" id="PS51105"/>
    </source>
</evidence>
<dbReference type="PROSITE" id="PS50883">
    <property type="entry name" value="EAL"/>
    <property type="match status" value="1"/>
</dbReference>
<organism evidence="12 13">
    <name type="scientific">Ideonella paludis</name>
    <dbReference type="NCBI Taxonomy" id="1233411"/>
    <lineage>
        <taxon>Bacteria</taxon>
        <taxon>Pseudomonadati</taxon>
        <taxon>Pseudomonadota</taxon>
        <taxon>Betaproteobacteria</taxon>
        <taxon>Burkholderiales</taxon>
        <taxon>Sphaerotilaceae</taxon>
        <taxon>Ideonella</taxon>
    </lineage>
</organism>
<dbReference type="Proteomes" id="UP000672097">
    <property type="component" value="Unassembled WGS sequence"/>
</dbReference>
<dbReference type="RefSeq" id="WP_210809834.1">
    <property type="nucleotide sequence ID" value="NZ_JAGQDG010000005.1"/>
</dbReference>
<feature type="region of interest" description="Disordered" evidence="8">
    <location>
        <begin position="1"/>
        <end position="22"/>
    </location>
</feature>
<feature type="transmembrane region" description="Helical" evidence="9">
    <location>
        <begin position="201"/>
        <end position="223"/>
    </location>
</feature>
<name>A0ABS5DZI3_9BURK</name>
<dbReference type="PANTHER" id="PTHR33121:SF71">
    <property type="entry name" value="OXYGEN SENSOR PROTEIN DOSP"/>
    <property type="match status" value="1"/>
</dbReference>
<keyword evidence="7 9" id="KW-0472">Membrane</keyword>
<comment type="caution">
    <text evidence="12">The sequence shown here is derived from an EMBL/GenBank/DDBJ whole genome shotgun (WGS) entry which is preliminary data.</text>
</comment>
<evidence type="ECO:0000259" key="10">
    <source>
        <dbReference type="PROSITE" id="PS50883"/>
    </source>
</evidence>
<feature type="transmembrane region" description="Helical" evidence="9">
    <location>
        <begin position="243"/>
        <end position="259"/>
    </location>
</feature>
<keyword evidence="3" id="KW-1003">Cell membrane</keyword>
<dbReference type="SMART" id="SM00052">
    <property type="entry name" value="EAL"/>
    <property type="match status" value="1"/>
</dbReference>
<evidence type="ECO:0000256" key="4">
    <source>
        <dbReference type="ARBA" id="ARBA00022597"/>
    </source>
</evidence>
<dbReference type="PROSITE" id="PS51105">
    <property type="entry name" value="PTS_EIIC_TYPE_3"/>
    <property type="match status" value="1"/>
</dbReference>
<dbReference type="InterPro" id="IPR001633">
    <property type="entry name" value="EAL_dom"/>
</dbReference>
<evidence type="ECO:0000256" key="3">
    <source>
        <dbReference type="ARBA" id="ARBA00022475"/>
    </source>
</evidence>
<dbReference type="EMBL" id="JAGQDG010000005">
    <property type="protein sequence ID" value="MBQ0936479.1"/>
    <property type="molecule type" value="Genomic_DNA"/>
</dbReference>
<feature type="compositionally biased region" description="Polar residues" evidence="8">
    <location>
        <begin position="1"/>
        <end position="10"/>
    </location>
</feature>
<feature type="transmembrane region" description="Helical" evidence="9">
    <location>
        <begin position="87"/>
        <end position="113"/>
    </location>
</feature>
<gene>
    <name evidence="12" type="ORF">KAK11_14145</name>
</gene>
<dbReference type="InterPro" id="IPR035919">
    <property type="entry name" value="EAL_sf"/>
</dbReference>
<keyword evidence="13" id="KW-1185">Reference proteome</keyword>
<keyword evidence="2" id="KW-0813">Transport</keyword>
<keyword evidence="5 9" id="KW-0812">Transmembrane</keyword>
<keyword evidence="6 9" id="KW-1133">Transmembrane helix</keyword>
<evidence type="ECO:0000256" key="7">
    <source>
        <dbReference type="ARBA" id="ARBA00023136"/>
    </source>
</evidence>
<feature type="transmembrane region" description="Helical" evidence="9">
    <location>
        <begin position="297"/>
        <end position="316"/>
    </location>
</feature>
<dbReference type="CDD" id="cd01948">
    <property type="entry name" value="EAL"/>
    <property type="match status" value="1"/>
</dbReference>
<dbReference type="Gene3D" id="3.20.20.450">
    <property type="entry name" value="EAL domain"/>
    <property type="match status" value="1"/>
</dbReference>
<evidence type="ECO:0000256" key="6">
    <source>
        <dbReference type="ARBA" id="ARBA00022989"/>
    </source>
</evidence>
<feature type="transmembrane region" description="Helical" evidence="9">
    <location>
        <begin position="328"/>
        <end position="348"/>
    </location>
</feature>
<keyword evidence="4 12" id="KW-0762">Sugar transport</keyword>
<proteinExistence type="predicted"/>
<protein>
    <submittedName>
        <fullName evidence="12">PTS sugar transporter subunit IIC/EAL domain-containing protein</fullName>
    </submittedName>
</protein>
<evidence type="ECO:0000313" key="12">
    <source>
        <dbReference type="EMBL" id="MBQ0936479.1"/>
    </source>
</evidence>
<evidence type="ECO:0000256" key="1">
    <source>
        <dbReference type="ARBA" id="ARBA00004651"/>
    </source>
</evidence>
<dbReference type="InterPro" id="IPR003352">
    <property type="entry name" value="PTS_EIIC"/>
</dbReference>
<sequence length="722" mass="78024">MSSLTSTSTLRPKDPPDSTLLGFQAPKETRRLSRRRLWAYAIREGFVALLPLTLLGAMANVLAYLPIQGYNAWMSQSFGPQWADTAALSLNATMGIMGLASAMVIAMRLSALLAEHGSRSEAPQASVAAVAAAGFMLVVLPGQPKDLSVLGYVHILEGLLVGLATAELMHWASRWLPRHEGLNALESGVPLQQALRLSEQAAIVLGLVYLGHHTLSSVIGPWLLSTVLAPLHQTLQAHLPGAWLMNVLLVLINQLLWLVGINGGQLFLSMGAAGATYLADPAVLYAPHAASPTFVNAFAHLGGAGATWGLIIACLLNCKDAGLRKLAWFSALPALLNVNELLLFGIPLVFGRALLVPFVAAPALNCLIAVAAVEWGGMALSGQAVVWSTPMLISGYVLTDSWSGAAVQAVALCCSVLIYLPYVRRLEAQRQRRNQRTLSAALSFLTNPIQAPPSLLERADNLGDIARALMEDFRRDLGGPQVTLAYQPQHDATGRVVGVEALLRWRHVVHGPIPTAAIINIAEECETIHTIGHWVVNQACADLAQWRRAGWDGFVVSINMSPAQLENPDWVTVVRKALQSHNLDAPSLDLEITEGRMMSSSQQADDTLAELEALGLKLSMDDFGMGCTSLLYMQRFRMHSIKLDGRLTRDVLNNPVDQDIIRAVARLGKSQGVCVVAEFVEHQAQRDLLQDLGCDLFQGWLYSPALPAAEMPAYLARVHRPA</sequence>
<dbReference type="InterPro" id="IPR050706">
    <property type="entry name" value="Cyclic-di-GMP_PDE-like"/>
</dbReference>
<feature type="transmembrane region" description="Helical" evidence="9">
    <location>
        <begin position="405"/>
        <end position="423"/>
    </location>
</feature>
<evidence type="ECO:0000256" key="9">
    <source>
        <dbReference type="SAM" id="Phobius"/>
    </source>
</evidence>
<dbReference type="Pfam" id="PF00563">
    <property type="entry name" value="EAL"/>
    <property type="match status" value="1"/>
</dbReference>
<comment type="subcellular location">
    <subcellularLocation>
        <location evidence="1">Cell membrane</location>
        <topology evidence="1">Multi-pass membrane protein</topology>
    </subcellularLocation>
</comment>
<feature type="transmembrane region" description="Helical" evidence="9">
    <location>
        <begin position="266"/>
        <end position="285"/>
    </location>
</feature>
<dbReference type="Pfam" id="PF02378">
    <property type="entry name" value="PTS_EIIC"/>
    <property type="match status" value="1"/>
</dbReference>
<evidence type="ECO:0000256" key="8">
    <source>
        <dbReference type="SAM" id="MobiDB-lite"/>
    </source>
</evidence>
<evidence type="ECO:0000313" key="13">
    <source>
        <dbReference type="Proteomes" id="UP000672097"/>
    </source>
</evidence>
<feature type="domain" description="EAL" evidence="10">
    <location>
        <begin position="466"/>
        <end position="719"/>
    </location>
</feature>
<dbReference type="InterPro" id="IPR004501">
    <property type="entry name" value="PTS_EIIC_3"/>
</dbReference>
<reference evidence="12 13" key="1">
    <citation type="submission" date="2021-04" db="EMBL/GenBank/DDBJ databases">
        <title>The genome sequence of type strain Ideonella paludis KCTC 32238.</title>
        <authorList>
            <person name="Liu Y."/>
        </authorList>
    </citation>
    <scope>NUCLEOTIDE SEQUENCE [LARGE SCALE GENOMIC DNA]</scope>
    <source>
        <strain evidence="12 13">KCTC 32238</strain>
    </source>
</reference>